<dbReference type="Pfam" id="PF13531">
    <property type="entry name" value="SBP_bac_11"/>
    <property type="match status" value="1"/>
</dbReference>
<keyword evidence="2" id="KW-1133">Transmembrane helix</keyword>
<evidence type="ECO:0000259" key="3">
    <source>
        <dbReference type="PROSITE" id="PS50234"/>
    </source>
</evidence>
<gene>
    <name evidence="4" type="ORF">GCM10010517_37570</name>
</gene>
<sequence>MGGRHRTDELEDGYPPYREQPRRRRRGHGAVLVPLAGSVALAVLLGVAAFVVINRDRGCSGDALPLRVTASPDIQPALSQIADRFNKAAHEIDGRCAAVTVSKAVPATVASSLAGVGGKVPAMDVWIPDSGLWISTLRVKKVDVPAAGTSVAHSPIVMAASGSVVPTLKKSFGEASWSGMINAANVANVDGPGRKVRVLVLDPSLNATGLGALLAASGVAKAAGAGDEQLVGALKNLSGSTSTVREQEALLSSLGVKGSKAPLGIASEQGVWAFNRAKKPEVPTVPLYPVEGTLSLDYPMVIVAEDTAVRKAAEAFQKELGSEASRKTLQDQGFRTPDDKGGKAISGSDGFQAKAPQALPVPDDRTVAKMSQTWSRIKLGTRLVTLLDVSGTMALPVPGTNLTRMQAISRIAIEGMKLFPAKSEMGLWEFATHLDGRGVDYRETVSVGPLTENLNGVLRRDLINRKLAATRAKATGDTGLNDALAAAYEQMTEEYQSDKINTVLILTDGAGNDDPDGGIGDQEIIRRLKEQYDPEKPVSVLIIAFGPDAPKGRRQMAALAKATGGEAYIAKDILEVRKFFLEGMKRRLCAPNC</sequence>
<keyword evidence="5" id="KW-1185">Reference proteome</keyword>
<organism evidence="4 5">
    <name type="scientific">Streptosporangium fragile</name>
    <dbReference type="NCBI Taxonomy" id="46186"/>
    <lineage>
        <taxon>Bacteria</taxon>
        <taxon>Bacillati</taxon>
        <taxon>Actinomycetota</taxon>
        <taxon>Actinomycetes</taxon>
        <taxon>Streptosporangiales</taxon>
        <taxon>Streptosporangiaceae</taxon>
        <taxon>Streptosporangium</taxon>
    </lineage>
</organism>
<keyword evidence="2" id="KW-0472">Membrane</keyword>
<dbReference type="SUPFAM" id="SSF53300">
    <property type="entry name" value="vWA-like"/>
    <property type="match status" value="1"/>
</dbReference>
<feature type="region of interest" description="Disordered" evidence="1">
    <location>
        <begin position="320"/>
        <end position="357"/>
    </location>
</feature>
<evidence type="ECO:0000313" key="5">
    <source>
        <dbReference type="Proteomes" id="UP001500831"/>
    </source>
</evidence>
<dbReference type="Proteomes" id="UP001500831">
    <property type="component" value="Unassembled WGS sequence"/>
</dbReference>
<dbReference type="RefSeq" id="WP_344973013.1">
    <property type="nucleotide sequence ID" value="NZ_BAAAVI010000025.1"/>
</dbReference>
<feature type="transmembrane region" description="Helical" evidence="2">
    <location>
        <begin position="30"/>
        <end position="53"/>
    </location>
</feature>
<accession>A0ABN3VYI0</accession>
<evidence type="ECO:0000256" key="1">
    <source>
        <dbReference type="SAM" id="MobiDB-lite"/>
    </source>
</evidence>
<feature type="compositionally biased region" description="Basic and acidic residues" evidence="1">
    <location>
        <begin position="320"/>
        <end position="329"/>
    </location>
</feature>
<comment type="caution">
    <text evidence="4">The sequence shown here is derived from an EMBL/GenBank/DDBJ whole genome shotgun (WGS) entry which is preliminary data.</text>
</comment>
<proteinExistence type="predicted"/>
<dbReference type="SMART" id="SM00327">
    <property type="entry name" value="VWA"/>
    <property type="match status" value="1"/>
</dbReference>
<reference evidence="4 5" key="1">
    <citation type="journal article" date="2019" name="Int. J. Syst. Evol. Microbiol.">
        <title>The Global Catalogue of Microorganisms (GCM) 10K type strain sequencing project: providing services to taxonomists for standard genome sequencing and annotation.</title>
        <authorList>
            <consortium name="The Broad Institute Genomics Platform"/>
            <consortium name="The Broad Institute Genome Sequencing Center for Infectious Disease"/>
            <person name="Wu L."/>
            <person name="Ma J."/>
        </authorList>
    </citation>
    <scope>NUCLEOTIDE SEQUENCE [LARGE SCALE GENOMIC DNA]</scope>
    <source>
        <strain evidence="4 5">JCM 6242</strain>
    </source>
</reference>
<feature type="domain" description="VWFA" evidence="3">
    <location>
        <begin position="382"/>
        <end position="584"/>
    </location>
</feature>
<name>A0ABN3VYI0_9ACTN</name>
<evidence type="ECO:0000313" key="4">
    <source>
        <dbReference type="EMBL" id="GAA2876402.1"/>
    </source>
</evidence>
<dbReference type="Gene3D" id="3.40.50.410">
    <property type="entry name" value="von Willebrand factor, type A domain"/>
    <property type="match status" value="1"/>
</dbReference>
<dbReference type="Pfam" id="PF00092">
    <property type="entry name" value="VWA"/>
    <property type="match status" value="1"/>
</dbReference>
<feature type="region of interest" description="Disordered" evidence="1">
    <location>
        <begin position="1"/>
        <end position="25"/>
    </location>
</feature>
<keyword evidence="2" id="KW-0812">Transmembrane</keyword>
<dbReference type="PROSITE" id="PS50234">
    <property type="entry name" value="VWFA"/>
    <property type="match status" value="1"/>
</dbReference>
<dbReference type="SUPFAM" id="SSF53850">
    <property type="entry name" value="Periplasmic binding protein-like II"/>
    <property type="match status" value="1"/>
</dbReference>
<dbReference type="InterPro" id="IPR036465">
    <property type="entry name" value="vWFA_dom_sf"/>
</dbReference>
<dbReference type="EMBL" id="BAAAVI010000025">
    <property type="protein sequence ID" value="GAA2876402.1"/>
    <property type="molecule type" value="Genomic_DNA"/>
</dbReference>
<protein>
    <submittedName>
        <fullName evidence="4">Substrate-binding domain-containing protein</fullName>
    </submittedName>
</protein>
<dbReference type="InterPro" id="IPR002035">
    <property type="entry name" value="VWF_A"/>
</dbReference>
<evidence type="ECO:0000256" key="2">
    <source>
        <dbReference type="SAM" id="Phobius"/>
    </source>
</evidence>